<protein>
    <submittedName>
        <fullName evidence="1">Uncharacterized protein</fullName>
    </submittedName>
</protein>
<comment type="caution">
    <text evidence="1">The sequence shown here is derived from an EMBL/GenBank/DDBJ whole genome shotgun (WGS) entry which is preliminary data.</text>
</comment>
<reference evidence="1" key="1">
    <citation type="submission" date="2020-04" db="EMBL/GenBank/DDBJ databases">
        <authorList>
            <person name="Alioto T."/>
            <person name="Alioto T."/>
            <person name="Gomez Garrido J."/>
        </authorList>
    </citation>
    <scope>NUCLEOTIDE SEQUENCE</scope>
    <source>
        <strain evidence="1">A484AB</strain>
    </source>
</reference>
<name>A0A7D9EPB9_PARCT</name>
<dbReference type="Proteomes" id="UP001152795">
    <property type="component" value="Unassembled WGS sequence"/>
</dbReference>
<dbReference type="EMBL" id="CACRXK020007935">
    <property type="protein sequence ID" value="CAB4013589.1"/>
    <property type="molecule type" value="Genomic_DNA"/>
</dbReference>
<evidence type="ECO:0000313" key="2">
    <source>
        <dbReference type="Proteomes" id="UP001152795"/>
    </source>
</evidence>
<organism evidence="1 2">
    <name type="scientific">Paramuricea clavata</name>
    <name type="common">Red gorgonian</name>
    <name type="synonym">Violescent sea-whip</name>
    <dbReference type="NCBI Taxonomy" id="317549"/>
    <lineage>
        <taxon>Eukaryota</taxon>
        <taxon>Metazoa</taxon>
        <taxon>Cnidaria</taxon>
        <taxon>Anthozoa</taxon>
        <taxon>Octocorallia</taxon>
        <taxon>Malacalcyonacea</taxon>
        <taxon>Plexauridae</taxon>
        <taxon>Paramuricea</taxon>
    </lineage>
</organism>
<keyword evidence="2" id="KW-1185">Reference proteome</keyword>
<evidence type="ECO:0000313" key="1">
    <source>
        <dbReference type="EMBL" id="CAB4013589.1"/>
    </source>
</evidence>
<proteinExistence type="predicted"/>
<accession>A0A7D9EPB9</accession>
<gene>
    <name evidence="1" type="ORF">PACLA_8A032668</name>
</gene>
<dbReference type="AlphaFoldDB" id="A0A7D9EPB9"/>
<sequence length="99" mass="11475">MKKIENGRDLSRKIPTLLLEEKELEEEDGHRPSDIWIMMDRVKLTYEFRAVLLTRFGWLMNGHIDAAQYPIKELETVVGGLNCIAAMTHCSRFAPHDPH</sequence>